<dbReference type="Proteomes" id="UP001301216">
    <property type="component" value="Unassembled WGS sequence"/>
</dbReference>
<name>A0ABT3QKT4_9HYPH</name>
<sequence>MTNELSEPRITFIDEDGSTVEKSELDGRVLYRLTTYKSAESQKLEIEQPKYIVEKALVLTYKSSCWQSWADLEKEFINEIYQKYIAHNEIKGDLYELVFSSSDKNYSFKSPTGLMIPADLGLLQEIDDFLKVSHKDVYENWTLKHNFDCISVSKDAPPSKPRIGEKDPGINPIDIKTVPENLRFMCTEGFKDQARQFYDALNRIFPSSDRAWVRKYYVEKLDTWSHIARADKAIGGLIKDTMSTIAENPHFPTWWKSFGVCLMRGNPQGVIDSCQRVINYNGDKKVFIEKESDHDSSTMAY</sequence>
<dbReference type="RefSeq" id="WP_265983482.1">
    <property type="nucleotide sequence ID" value="NZ_JAPHAV010000001.1"/>
</dbReference>
<protein>
    <submittedName>
        <fullName evidence="1">Uncharacterized protein</fullName>
    </submittedName>
</protein>
<evidence type="ECO:0000313" key="2">
    <source>
        <dbReference type="Proteomes" id="UP001301216"/>
    </source>
</evidence>
<organism evidence="1 2">
    <name type="scientific">Ochrobactrum chromiisoli</name>
    <dbReference type="NCBI Taxonomy" id="2993941"/>
    <lineage>
        <taxon>Bacteria</taxon>
        <taxon>Pseudomonadati</taxon>
        <taxon>Pseudomonadota</taxon>
        <taxon>Alphaproteobacteria</taxon>
        <taxon>Hyphomicrobiales</taxon>
        <taxon>Brucellaceae</taxon>
        <taxon>Brucella/Ochrobactrum group</taxon>
        <taxon>Ochrobactrum</taxon>
    </lineage>
</organism>
<gene>
    <name evidence="1" type="ORF">OPR82_05470</name>
</gene>
<keyword evidence="2" id="KW-1185">Reference proteome</keyword>
<dbReference type="EMBL" id="JAPHAV010000001">
    <property type="protein sequence ID" value="MCX2696225.1"/>
    <property type="molecule type" value="Genomic_DNA"/>
</dbReference>
<reference evidence="1 2" key="1">
    <citation type="submission" date="2022-11" db="EMBL/GenBank/DDBJ databases">
        <title>Brucella sp. YY2X, whole genome shotgun sequencing project.</title>
        <authorList>
            <person name="Yang Y."/>
        </authorList>
    </citation>
    <scope>NUCLEOTIDE SEQUENCE [LARGE SCALE GENOMIC DNA]</scope>
    <source>
        <strain evidence="1 2">YY2X</strain>
    </source>
</reference>
<accession>A0ABT3QKT4</accession>
<evidence type="ECO:0000313" key="1">
    <source>
        <dbReference type="EMBL" id="MCX2696225.1"/>
    </source>
</evidence>
<proteinExistence type="predicted"/>
<comment type="caution">
    <text evidence="1">The sequence shown here is derived from an EMBL/GenBank/DDBJ whole genome shotgun (WGS) entry which is preliminary data.</text>
</comment>